<dbReference type="Gene3D" id="2.60.120.430">
    <property type="entry name" value="Galactose-binding lectin"/>
    <property type="match status" value="2"/>
</dbReference>
<evidence type="ECO:0000256" key="3">
    <source>
        <dbReference type="ARBA" id="ARBA00022801"/>
    </source>
</evidence>
<dbReference type="GO" id="GO:0046559">
    <property type="term" value="F:alpha-glucuronidase activity"/>
    <property type="evidence" value="ECO:0007669"/>
    <property type="project" value="InterPro"/>
</dbReference>
<sequence length="1220" mass="129167">MSGHGHERGVSRRSVLQASALAFAATLAPWGAATALAAPAGLADEDGYDLWLRYHLTADPGRLREYRAALTSVARQGAGAVMANAEEELRRAIEGLTGAAPARAGAARAAVVLGTLQESAVVRSVVGRGRLKPAGDQGFVIETTGLPGGGRRVVVAGNTDRGVLAGAFHLARLLQLEVPLRELATVESPRTPLRMMNHWDNLDGSIERGYAGTSIFDWDGLPEISDRVVDYARAMASVGVNASVINNVNANVGFITSDMLPRLAPLAELFASWGISLWVSVNYASPMLLTADDAEPITTADPADERVRAWWRDKCAEIVATLPGFGGFLVKANSEGRPGPLDYGRTHAEGANMLAEALAPHDALVIWRSFVHEDFGDWAEYQHRQFAPLDGEFDDNVIVQTKYGPIDFQVREPVHPLFGELRDTHQMLELQLTQEYTGHELHAVYLAPMWREVLSFPTQGPGAGPTVADVVTRGPVEARHAGIAGVSNIGNDQDWTGYQLGAANTYAFGRLCWDPGADPRDLATEWVRLTFGTDHAVTDVVVDVLMRSHGTYEDYTSPLGLGYLANPGGSHLDPDPLGTLFQSHHTTTEGTGFDRTAATGSGFTGLYPEGWAQVYGSLEDCPDELLLFMHWVRYDHRLRSGKTVIQHVYDTHFTGVEHAAGFAEAWQGLAGKVDGQRHDDVAASFAAQVAHATLWRDVVVGFFFDQSRVVDERREWWQVRPGGSRLLLGGRQNLLPVAVTNASGQAHDATVALAAPSGWATEPATRRAASAETVEVDVPIAPPLESASVPFDVAVAPALPRLDGRGTTLVVAPTGARCHLALNGGPAGGVPAPGYTSLTPGSAWSTEAGFGWVGSAPSARDRGGDPLLRDHLFHSSSRVLRVAVPPGAHTARLLFGDTGGAASATRVAVDGTTVVTGEKLDAGTFAWLDVPLDGGAAGRTADLTLTGQGGPWRLTALTIADPAAPEPSLVALRAAAEPVWWTGRPNDVTVLVRNAGAEDREVTASLVVPDGWAAVDTTVTVPAGQDVELTVAATPPAAPGLAVVEVRLTSGDEEVERGRAVEVITTPHADDAALAFDAGTPSSPIVAGYTRLSPEDMFTEDAGYGWTGDKPDNRDRGNADALRRDIVMQKVKPSSLRLPVPAGKHTVWVLSGDSLTDSGITTISEGGTVLGASGDASMPGRSFVWFSFELDGGVAGRSADLDIVGSTLNGLWRIAALVVV</sequence>
<dbReference type="InterPro" id="IPR011099">
    <property type="entry name" value="Glyco_hydro_67_C"/>
</dbReference>
<evidence type="ECO:0000259" key="9">
    <source>
        <dbReference type="Pfam" id="PF07477"/>
    </source>
</evidence>
<dbReference type="SUPFAM" id="SSF49785">
    <property type="entry name" value="Galactose-binding domain-like"/>
    <property type="match status" value="2"/>
</dbReference>
<dbReference type="EC" id="3.2.1.131" evidence="7"/>
<feature type="domain" description="Glycosyl hydrolase family 67 C-terminal" evidence="9">
    <location>
        <begin position="496"/>
        <end position="713"/>
    </location>
</feature>
<keyword evidence="12" id="KW-1185">Reference proteome</keyword>
<dbReference type="Gene3D" id="3.20.20.80">
    <property type="entry name" value="Glycosidases"/>
    <property type="match status" value="1"/>
</dbReference>
<comment type="subunit">
    <text evidence="7">Homodimer.</text>
</comment>
<evidence type="ECO:0000313" key="11">
    <source>
        <dbReference type="EMBL" id="SKC62971.1"/>
    </source>
</evidence>
<dbReference type="SUPFAM" id="SSF51445">
    <property type="entry name" value="(Trans)glycosidases"/>
    <property type="match status" value="1"/>
</dbReference>
<dbReference type="Proteomes" id="UP000189777">
    <property type="component" value="Unassembled WGS sequence"/>
</dbReference>
<dbReference type="InterPro" id="IPR006311">
    <property type="entry name" value="TAT_signal"/>
</dbReference>
<keyword evidence="3 7" id="KW-0378">Hydrolase</keyword>
<dbReference type="AlphaFoldDB" id="A0A1T5KH55"/>
<evidence type="ECO:0000259" key="10">
    <source>
        <dbReference type="Pfam" id="PF07488"/>
    </source>
</evidence>
<dbReference type="GO" id="GO:0045493">
    <property type="term" value="P:xylan catabolic process"/>
    <property type="evidence" value="ECO:0007669"/>
    <property type="project" value="UniProtKB-KW"/>
</dbReference>
<dbReference type="InterPro" id="IPR005154">
    <property type="entry name" value="Glyco_hydro_67_aGlcAse_N"/>
</dbReference>
<dbReference type="PROSITE" id="PS51318">
    <property type="entry name" value="TAT"/>
    <property type="match status" value="1"/>
</dbReference>
<dbReference type="RefSeq" id="WP_217700778.1">
    <property type="nucleotide sequence ID" value="NZ_FUZQ01000003.1"/>
</dbReference>
<comment type="similarity">
    <text evidence="1 7">Belongs to the glycosyl hydrolase 67 family.</text>
</comment>
<evidence type="ECO:0000313" key="12">
    <source>
        <dbReference type="Proteomes" id="UP000189777"/>
    </source>
</evidence>
<dbReference type="Gene3D" id="3.90.1330.10">
    <property type="entry name" value="Alpha-glucuronidase, C-terminal domain"/>
    <property type="match status" value="1"/>
</dbReference>
<dbReference type="Gene3D" id="3.30.379.10">
    <property type="entry name" value="Chitobiase/beta-hexosaminidase domain 2-like"/>
    <property type="match status" value="1"/>
</dbReference>
<accession>A0A1T5KH55</accession>
<keyword evidence="2 7" id="KW-0858">Xylan degradation</keyword>
<evidence type="ECO:0000256" key="1">
    <source>
        <dbReference type="ARBA" id="ARBA00008833"/>
    </source>
</evidence>
<dbReference type="InterPro" id="IPR037054">
    <property type="entry name" value="A-glucoronidase_C_sf"/>
</dbReference>
<dbReference type="SUPFAM" id="SSF55545">
    <property type="entry name" value="beta-N-acetylhexosaminidase-like domain"/>
    <property type="match status" value="1"/>
</dbReference>
<dbReference type="PANTHER" id="PTHR39207">
    <property type="entry name" value="ALPHA-GLUCURONIDASE A"/>
    <property type="match status" value="1"/>
</dbReference>
<keyword evidence="6 7" id="KW-0624">Polysaccharide degradation</keyword>
<dbReference type="GO" id="GO:0005576">
    <property type="term" value="C:extracellular region"/>
    <property type="evidence" value="ECO:0007669"/>
    <property type="project" value="InterPro"/>
</dbReference>
<evidence type="ECO:0000256" key="5">
    <source>
        <dbReference type="ARBA" id="ARBA00023295"/>
    </source>
</evidence>
<evidence type="ECO:0000256" key="6">
    <source>
        <dbReference type="ARBA" id="ARBA00023326"/>
    </source>
</evidence>
<evidence type="ECO:0000256" key="7">
    <source>
        <dbReference type="RuleBase" id="RU361198"/>
    </source>
</evidence>
<dbReference type="EMBL" id="FUZQ01000003">
    <property type="protein sequence ID" value="SKC62971.1"/>
    <property type="molecule type" value="Genomic_DNA"/>
</dbReference>
<feature type="domain" description="Glycosyl hydrolase family 67 catalytic" evidence="10">
    <location>
        <begin position="175"/>
        <end position="495"/>
    </location>
</feature>
<feature type="domain" description="Alpha glucuronidase N-terminal" evidence="8">
    <location>
        <begin position="50"/>
        <end position="170"/>
    </location>
</feature>
<name>A0A1T5KH55_9MICO</name>
<comment type="catalytic activity">
    <reaction evidence="7">
        <text>Hydrolysis of (1-&gt;2)-alpha-D-(4-O-methyl)glucuronosyl links in the main chain of hardwood xylans.</text>
        <dbReference type="EC" id="3.2.1.131"/>
    </reaction>
</comment>
<reference evidence="11 12" key="1">
    <citation type="submission" date="2017-02" db="EMBL/GenBank/DDBJ databases">
        <authorList>
            <person name="Peterson S.W."/>
        </authorList>
    </citation>
    <scope>NUCLEOTIDE SEQUENCE [LARGE SCALE GENOMIC DNA]</scope>
    <source>
        <strain evidence="11 12">DSM 21481</strain>
    </source>
</reference>
<dbReference type="GO" id="GO:0033939">
    <property type="term" value="F:xylan alpha-1,2-glucuronosidase activity"/>
    <property type="evidence" value="ECO:0007669"/>
    <property type="project" value="UniProtKB-EC"/>
</dbReference>
<dbReference type="Pfam" id="PF07488">
    <property type="entry name" value="Glyco_hydro_67M"/>
    <property type="match status" value="1"/>
</dbReference>
<organism evidence="11 12">
    <name type="scientific">Krasilnikoviella flava</name>
    <dbReference type="NCBI Taxonomy" id="526729"/>
    <lineage>
        <taxon>Bacteria</taxon>
        <taxon>Bacillati</taxon>
        <taxon>Actinomycetota</taxon>
        <taxon>Actinomycetes</taxon>
        <taxon>Micrococcales</taxon>
        <taxon>Promicromonosporaceae</taxon>
        <taxon>Krasilnikoviella</taxon>
    </lineage>
</organism>
<evidence type="ECO:0000256" key="2">
    <source>
        <dbReference type="ARBA" id="ARBA00022651"/>
    </source>
</evidence>
<dbReference type="InterPro" id="IPR029018">
    <property type="entry name" value="Hex-like_dom2"/>
</dbReference>
<dbReference type="InterPro" id="IPR011100">
    <property type="entry name" value="Glyco_hydro_67_cat"/>
</dbReference>
<dbReference type="InterPro" id="IPR017853">
    <property type="entry name" value="GH"/>
</dbReference>
<dbReference type="InterPro" id="IPR008979">
    <property type="entry name" value="Galactose-bd-like_sf"/>
</dbReference>
<dbReference type="Pfam" id="PF03648">
    <property type="entry name" value="Glyco_hydro_67N"/>
    <property type="match status" value="1"/>
</dbReference>
<dbReference type="PANTHER" id="PTHR39207:SF1">
    <property type="entry name" value="ALPHA-GLUCURONIDASE A"/>
    <property type="match status" value="1"/>
</dbReference>
<dbReference type="Pfam" id="PF07477">
    <property type="entry name" value="Glyco_hydro_67C"/>
    <property type="match status" value="1"/>
</dbReference>
<evidence type="ECO:0000259" key="8">
    <source>
        <dbReference type="Pfam" id="PF03648"/>
    </source>
</evidence>
<proteinExistence type="inferred from homology"/>
<gene>
    <name evidence="11" type="ORF">SAMN04324258_2192</name>
</gene>
<keyword evidence="5 7" id="KW-0326">Glycosidase</keyword>
<evidence type="ECO:0000256" key="4">
    <source>
        <dbReference type="ARBA" id="ARBA00023277"/>
    </source>
</evidence>
<dbReference type="STRING" id="526729.SAMN04324258_2192"/>
<protein>
    <recommendedName>
        <fullName evidence="7">Xylan alpha-1,2-glucuronidase</fullName>
        <ecNumber evidence="7">3.2.1.131</ecNumber>
    </recommendedName>
</protein>
<keyword evidence="4 7" id="KW-0119">Carbohydrate metabolism</keyword>